<feature type="transmembrane region" description="Helical" evidence="1">
    <location>
        <begin position="20"/>
        <end position="41"/>
    </location>
</feature>
<dbReference type="EMBL" id="MFZV01000019">
    <property type="protein sequence ID" value="OGK31138.1"/>
    <property type="molecule type" value="Genomic_DNA"/>
</dbReference>
<gene>
    <name evidence="2" type="ORF">A3F29_01990</name>
</gene>
<reference evidence="2 3" key="1">
    <citation type="journal article" date="2016" name="Nat. Commun.">
        <title>Thousands of microbial genomes shed light on interconnected biogeochemical processes in an aquifer system.</title>
        <authorList>
            <person name="Anantharaman K."/>
            <person name="Brown C.T."/>
            <person name="Hug L.A."/>
            <person name="Sharon I."/>
            <person name="Castelle C.J."/>
            <person name="Probst A.J."/>
            <person name="Thomas B.C."/>
            <person name="Singh A."/>
            <person name="Wilkins M.J."/>
            <person name="Karaoz U."/>
            <person name="Brodie E.L."/>
            <person name="Williams K.H."/>
            <person name="Hubbard S.S."/>
            <person name="Banfield J.F."/>
        </authorList>
    </citation>
    <scope>NUCLEOTIDE SEQUENCE [LARGE SCALE GENOMIC DNA]</scope>
</reference>
<evidence type="ECO:0000256" key="1">
    <source>
        <dbReference type="SAM" id="Phobius"/>
    </source>
</evidence>
<organism evidence="2 3">
    <name type="scientific">Candidatus Roizmanbacteria bacterium RIFCSPHIGHO2_12_FULL_33_9</name>
    <dbReference type="NCBI Taxonomy" id="1802045"/>
    <lineage>
        <taxon>Bacteria</taxon>
        <taxon>Candidatus Roizmaniibacteriota</taxon>
    </lineage>
</organism>
<accession>A0A1F7HIT5</accession>
<dbReference type="AlphaFoldDB" id="A0A1F7HIT5"/>
<name>A0A1F7HIT5_9BACT</name>
<evidence type="ECO:0000313" key="2">
    <source>
        <dbReference type="EMBL" id="OGK31138.1"/>
    </source>
</evidence>
<keyword evidence="1" id="KW-1133">Transmembrane helix</keyword>
<sequence>MERRGLQNRGEKVTSRAKEIAIGAAETAGGLFISWVAYKYATELKEPGVTGLLAMTVPAFIFNGVKHFINAHRLNPNNLIPPQSSNNVIHPNTHMEWEI</sequence>
<dbReference type="Proteomes" id="UP000177199">
    <property type="component" value="Unassembled WGS sequence"/>
</dbReference>
<feature type="transmembrane region" description="Helical" evidence="1">
    <location>
        <begin position="47"/>
        <end position="65"/>
    </location>
</feature>
<keyword evidence="1" id="KW-0812">Transmembrane</keyword>
<protein>
    <submittedName>
        <fullName evidence="2">Uncharacterized protein</fullName>
    </submittedName>
</protein>
<comment type="caution">
    <text evidence="2">The sequence shown here is derived from an EMBL/GenBank/DDBJ whole genome shotgun (WGS) entry which is preliminary data.</text>
</comment>
<evidence type="ECO:0000313" key="3">
    <source>
        <dbReference type="Proteomes" id="UP000177199"/>
    </source>
</evidence>
<proteinExistence type="predicted"/>
<keyword evidence="1" id="KW-0472">Membrane</keyword>